<dbReference type="GO" id="GO:0008168">
    <property type="term" value="F:methyltransferase activity"/>
    <property type="evidence" value="ECO:0007669"/>
    <property type="project" value="UniProtKB-KW"/>
</dbReference>
<name>A0ABT8N2K2_9BACL</name>
<dbReference type="CDD" id="cd02440">
    <property type="entry name" value="AdoMet_MTases"/>
    <property type="match status" value="1"/>
</dbReference>
<evidence type="ECO:0000313" key="1">
    <source>
        <dbReference type="EMBL" id="MDN7242111.1"/>
    </source>
</evidence>
<dbReference type="GO" id="GO:0032259">
    <property type="term" value="P:methylation"/>
    <property type="evidence" value="ECO:0007669"/>
    <property type="project" value="UniProtKB-KW"/>
</dbReference>
<protein>
    <submittedName>
        <fullName evidence="1">Methyltransferase</fullName>
    </submittedName>
</protein>
<comment type="caution">
    <text evidence="1">The sequence shown here is derived from an EMBL/GenBank/DDBJ whole genome shotgun (WGS) entry which is preliminary data.</text>
</comment>
<keyword evidence="1" id="KW-0489">Methyltransferase</keyword>
<gene>
    <name evidence="1" type="ORF">QWY14_09890</name>
</gene>
<sequence>MKESEFDKLLNVNTEGSQHGFNDSPHFHRYEPTPYALLDQLFSQYQLAESDRLVDFGCGKGRLNFYVHHLFGCETAGVELNPEFYNEALKNQAEYENKRKNAKGKICFYCCPAQAYAINPRDNRFYFFNPFSFQVFMSVITNILRSVEVEPREVEVLLFFPSDDYIDFLEHRTSFELKKEIVLPGIQKNLRERFLVYQLSGTGLET</sequence>
<keyword evidence="2" id="KW-1185">Reference proteome</keyword>
<dbReference type="EMBL" id="JAUJWV010000001">
    <property type="protein sequence ID" value="MDN7242111.1"/>
    <property type="molecule type" value="Genomic_DNA"/>
</dbReference>
<reference evidence="1 2" key="1">
    <citation type="submission" date="2023-06" db="EMBL/GenBank/DDBJ databases">
        <title>Novel species in genus Planococcus.</title>
        <authorList>
            <person name="Ning S."/>
        </authorList>
    </citation>
    <scope>NUCLEOTIDE SEQUENCE [LARGE SCALE GENOMIC DNA]</scope>
    <source>
        <strain evidence="1 2">N028</strain>
    </source>
</reference>
<organism evidence="1 2">
    <name type="scientific">Planococcus shixiaomingii</name>
    <dbReference type="NCBI Taxonomy" id="3058393"/>
    <lineage>
        <taxon>Bacteria</taxon>
        <taxon>Bacillati</taxon>
        <taxon>Bacillota</taxon>
        <taxon>Bacilli</taxon>
        <taxon>Bacillales</taxon>
        <taxon>Caryophanaceae</taxon>
        <taxon>Planococcus</taxon>
    </lineage>
</organism>
<dbReference type="SUPFAM" id="SSF53335">
    <property type="entry name" value="S-adenosyl-L-methionine-dependent methyltransferases"/>
    <property type="match status" value="1"/>
</dbReference>
<dbReference type="InterPro" id="IPR029063">
    <property type="entry name" value="SAM-dependent_MTases_sf"/>
</dbReference>
<accession>A0ABT8N2K2</accession>
<dbReference type="RefSeq" id="WP_301724116.1">
    <property type="nucleotide sequence ID" value="NZ_JAUJWV010000001.1"/>
</dbReference>
<keyword evidence="1" id="KW-0808">Transferase</keyword>
<proteinExistence type="predicted"/>
<dbReference type="Gene3D" id="3.40.50.150">
    <property type="entry name" value="Vaccinia Virus protein VP39"/>
    <property type="match status" value="1"/>
</dbReference>
<evidence type="ECO:0000313" key="2">
    <source>
        <dbReference type="Proteomes" id="UP001172055"/>
    </source>
</evidence>
<dbReference type="Proteomes" id="UP001172055">
    <property type="component" value="Unassembled WGS sequence"/>
</dbReference>